<dbReference type="PROSITE" id="PS51384">
    <property type="entry name" value="FAD_FR"/>
    <property type="match status" value="1"/>
</dbReference>
<name>A0ABS5XX43_9MICO</name>
<comment type="caution">
    <text evidence="2">The sequence shown here is derived from an EMBL/GenBank/DDBJ whole genome shotgun (WGS) entry which is preliminary data.</text>
</comment>
<dbReference type="Proteomes" id="UP000740605">
    <property type="component" value="Unassembled WGS sequence"/>
</dbReference>
<dbReference type="InterPro" id="IPR017938">
    <property type="entry name" value="Riboflavin_synthase-like_b-brl"/>
</dbReference>
<sequence length="312" mass="34210">MTRLDAPVRPAYRPYTVRVAAVDRLAPHFVRVTFTGDELEHFGTAGLDQRIKLVFPLPGIPGGYADFGQDAAAGDWYDRWRALPAAERNPFRTYTVRRVDADAREVDVDFVVHHDAGPAGSWADDATPGDELVLVGPDERSPASRVGLDWHPGTARRLLLAGDETAAPAICGILESLDPRCDVDAFIEVPAAADILSPRVPPGVRLTWVPRADAPHGERLVAAVAAWTRRHPTLLARAAAPRPQVLEEIDVDSELLWDSPEVITEGEFYAWMAGESGTVKTLRRHLVTGCGVDRGRVAFMGYWRLGQAERSE</sequence>
<protein>
    <submittedName>
        <fullName evidence="2">Siderophore-interacting protein</fullName>
    </submittedName>
</protein>
<dbReference type="PANTHER" id="PTHR30157:SF0">
    <property type="entry name" value="NADPH-DEPENDENT FERRIC-CHELATE REDUCTASE"/>
    <property type="match status" value="1"/>
</dbReference>
<reference evidence="2 3" key="1">
    <citation type="submission" date="2021-03" db="EMBL/GenBank/DDBJ databases">
        <title>Microbacterium pauli sp. nov., isolated from microfiltered milk.</title>
        <authorList>
            <person name="Bellassi P."/>
            <person name="Fontana A."/>
            <person name="Callegari M.L."/>
            <person name="Lorenzo M."/>
            <person name="Cappa F."/>
        </authorList>
    </citation>
    <scope>NUCLEOTIDE SEQUENCE [LARGE SCALE GENOMIC DNA]</scope>
    <source>
        <strain evidence="2 3">DSM 18909</strain>
    </source>
</reference>
<dbReference type="InterPro" id="IPR039374">
    <property type="entry name" value="SIP_fam"/>
</dbReference>
<feature type="domain" description="FAD-binding FR-type" evidence="1">
    <location>
        <begin position="12"/>
        <end position="149"/>
    </location>
</feature>
<dbReference type="Pfam" id="PF04954">
    <property type="entry name" value="SIP"/>
    <property type="match status" value="1"/>
</dbReference>
<dbReference type="RefSeq" id="WP_215487758.1">
    <property type="nucleotide sequence ID" value="NZ_BAAAPJ010000004.1"/>
</dbReference>
<dbReference type="PANTHER" id="PTHR30157">
    <property type="entry name" value="FERRIC REDUCTASE, NADPH-DEPENDENT"/>
    <property type="match status" value="1"/>
</dbReference>
<evidence type="ECO:0000259" key="1">
    <source>
        <dbReference type="PROSITE" id="PS51384"/>
    </source>
</evidence>
<dbReference type="Pfam" id="PF08021">
    <property type="entry name" value="FAD_binding_9"/>
    <property type="match status" value="1"/>
</dbReference>
<dbReference type="InterPro" id="IPR017927">
    <property type="entry name" value="FAD-bd_FR_type"/>
</dbReference>
<proteinExistence type="predicted"/>
<dbReference type="Gene3D" id="2.40.30.10">
    <property type="entry name" value="Translation factors"/>
    <property type="match status" value="1"/>
</dbReference>
<dbReference type="InterPro" id="IPR007037">
    <property type="entry name" value="SIP_rossman_dom"/>
</dbReference>
<dbReference type="InterPro" id="IPR013113">
    <property type="entry name" value="SIP_FAD-bd"/>
</dbReference>
<gene>
    <name evidence="2" type="ORF">J0P97_10575</name>
</gene>
<organism evidence="2 3">
    <name type="scientific">Microbacterium flavum</name>
    <dbReference type="NCBI Taxonomy" id="415216"/>
    <lineage>
        <taxon>Bacteria</taxon>
        <taxon>Bacillati</taxon>
        <taxon>Actinomycetota</taxon>
        <taxon>Actinomycetes</taxon>
        <taxon>Micrococcales</taxon>
        <taxon>Microbacteriaceae</taxon>
        <taxon>Microbacterium</taxon>
    </lineage>
</organism>
<evidence type="ECO:0000313" key="3">
    <source>
        <dbReference type="Proteomes" id="UP000740605"/>
    </source>
</evidence>
<dbReference type="SUPFAM" id="SSF63380">
    <property type="entry name" value="Riboflavin synthase domain-like"/>
    <property type="match status" value="1"/>
</dbReference>
<evidence type="ECO:0000313" key="2">
    <source>
        <dbReference type="EMBL" id="MBT8798516.1"/>
    </source>
</evidence>
<dbReference type="Gene3D" id="3.40.50.80">
    <property type="entry name" value="Nucleotide-binding domain of ferredoxin-NADP reductase (FNR) module"/>
    <property type="match status" value="1"/>
</dbReference>
<dbReference type="EMBL" id="JAFLHG010000009">
    <property type="protein sequence ID" value="MBT8798516.1"/>
    <property type="molecule type" value="Genomic_DNA"/>
</dbReference>
<dbReference type="CDD" id="cd06193">
    <property type="entry name" value="siderophore_interacting"/>
    <property type="match status" value="1"/>
</dbReference>
<dbReference type="InterPro" id="IPR039261">
    <property type="entry name" value="FNR_nucleotide-bd"/>
</dbReference>
<keyword evidence="3" id="KW-1185">Reference proteome</keyword>
<accession>A0ABS5XX43</accession>